<evidence type="ECO:0000313" key="1">
    <source>
        <dbReference type="EMBL" id="PSR77831.1"/>
    </source>
</evidence>
<dbReference type="EMBL" id="KZ678634">
    <property type="protein sequence ID" value="PSR77831.1"/>
    <property type="molecule type" value="Genomic_DNA"/>
</dbReference>
<protein>
    <submittedName>
        <fullName evidence="1">Uncharacterized protein</fullName>
    </submittedName>
</protein>
<gene>
    <name evidence="1" type="ORF">BD289DRAFT_444767</name>
</gene>
<proteinExistence type="predicted"/>
<name>A0A2T2ZVM2_9PEZI</name>
<keyword evidence="2" id="KW-1185">Reference proteome</keyword>
<dbReference type="Proteomes" id="UP000241462">
    <property type="component" value="Unassembled WGS sequence"/>
</dbReference>
<dbReference type="InParanoid" id="A0A2T2ZVM2"/>
<dbReference type="AlphaFoldDB" id="A0A2T2ZVM2"/>
<accession>A0A2T2ZVM2</accession>
<reference evidence="1 2" key="1">
    <citation type="journal article" date="2018" name="Mycol. Prog.">
        <title>Coniella lustricola, a new species from submerged detritus.</title>
        <authorList>
            <person name="Raudabaugh D.B."/>
            <person name="Iturriaga T."/>
            <person name="Carver A."/>
            <person name="Mondo S."/>
            <person name="Pangilinan J."/>
            <person name="Lipzen A."/>
            <person name="He G."/>
            <person name="Amirebrahimi M."/>
            <person name="Grigoriev I.V."/>
            <person name="Miller A.N."/>
        </authorList>
    </citation>
    <scope>NUCLEOTIDE SEQUENCE [LARGE SCALE GENOMIC DNA]</scope>
    <source>
        <strain evidence="1 2">B22-T-1</strain>
    </source>
</reference>
<evidence type="ECO:0000313" key="2">
    <source>
        <dbReference type="Proteomes" id="UP000241462"/>
    </source>
</evidence>
<organism evidence="1 2">
    <name type="scientific">Coniella lustricola</name>
    <dbReference type="NCBI Taxonomy" id="2025994"/>
    <lineage>
        <taxon>Eukaryota</taxon>
        <taxon>Fungi</taxon>
        <taxon>Dikarya</taxon>
        <taxon>Ascomycota</taxon>
        <taxon>Pezizomycotina</taxon>
        <taxon>Sordariomycetes</taxon>
        <taxon>Sordariomycetidae</taxon>
        <taxon>Diaporthales</taxon>
        <taxon>Schizoparmaceae</taxon>
        <taxon>Coniella</taxon>
    </lineage>
</organism>
<sequence>MGCPVDYTKDFEAGGSVGLHSGFGLGDTKPATQRLTCRHVVDHARQQSRANGTESSTLVCRITQDQFSTDAALSGCLQDVGDQPTRLYHRGYKDNSRTQSGQDRVEIKVCSSWTSSTRCGKHNIKLTNITSTSVKCLTESEVEELDRLNQRVD</sequence>